<dbReference type="Gene3D" id="3.90.226.10">
    <property type="entry name" value="2-enoyl-CoA Hydratase, Chain A, domain 1"/>
    <property type="match status" value="1"/>
</dbReference>
<name>A0ABD1FDJ9_HYPHA</name>
<comment type="subcellular location">
    <subcellularLocation>
        <location evidence="1">Peroxisome</location>
    </subcellularLocation>
</comment>
<evidence type="ECO:0000313" key="5">
    <source>
        <dbReference type="Proteomes" id="UP001566132"/>
    </source>
</evidence>
<dbReference type="GO" id="GO:0005777">
    <property type="term" value="C:peroxisome"/>
    <property type="evidence" value="ECO:0007669"/>
    <property type="project" value="UniProtKB-SubCell"/>
</dbReference>
<comment type="caution">
    <text evidence="4">The sequence shown here is derived from an EMBL/GenBank/DDBJ whole genome shotgun (WGS) entry which is preliminary data.</text>
</comment>
<keyword evidence="3" id="KW-0413">Isomerase</keyword>
<dbReference type="InterPro" id="IPR014748">
    <property type="entry name" value="Enoyl-CoA_hydra_C"/>
</dbReference>
<protein>
    <recommendedName>
        <fullName evidence="6">Enoyl-CoA delta isomerase 2, mitochondrial</fullName>
    </recommendedName>
</protein>
<dbReference type="GO" id="GO:0004165">
    <property type="term" value="F:delta(3)-delta(2)-enoyl-CoA isomerase activity"/>
    <property type="evidence" value="ECO:0007669"/>
    <property type="project" value="UniProtKB-ARBA"/>
</dbReference>
<evidence type="ECO:0008006" key="6">
    <source>
        <dbReference type="Google" id="ProtNLM"/>
    </source>
</evidence>
<dbReference type="InterPro" id="IPR051053">
    <property type="entry name" value="ECH/Chromodomain_protein"/>
</dbReference>
<dbReference type="Proteomes" id="UP001566132">
    <property type="component" value="Unassembled WGS sequence"/>
</dbReference>
<proteinExistence type="predicted"/>
<dbReference type="InterPro" id="IPR029045">
    <property type="entry name" value="ClpP/crotonase-like_dom_sf"/>
</dbReference>
<evidence type="ECO:0000256" key="2">
    <source>
        <dbReference type="ARBA" id="ARBA00023140"/>
    </source>
</evidence>
<dbReference type="CDD" id="cd06558">
    <property type="entry name" value="crotonase-like"/>
    <property type="match status" value="1"/>
</dbReference>
<dbReference type="PANTHER" id="PTHR43684">
    <property type="match status" value="1"/>
</dbReference>
<dbReference type="Gene3D" id="1.10.12.10">
    <property type="entry name" value="Lyase 2-enoyl-coa Hydratase, Chain A, domain 2"/>
    <property type="match status" value="1"/>
</dbReference>
<evidence type="ECO:0000256" key="1">
    <source>
        <dbReference type="ARBA" id="ARBA00004275"/>
    </source>
</evidence>
<dbReference type="AlphaFoldDB" id="A0ABD1FDJ9"/>
<sequence>MSCKNHIKLFFKNGVRKIQFNRPENKNALNKTMYQDLTEILNKDAQNDDIVITILTGEGEYYSSGNDLKSAFNEGLSLAEPKSLIQAFIDYPKLLIAVINGPAIGIAATTATLCDIVYASDRAYFSTPFLQLGLCAEGTSSYGYPRILGRSKASECLLLNKKLSATEAYRLGFVAEIIPHNELENFIESLYQYGKLPVGAVKINKNLIMENYRDILTKVHEKEFETLEKCVDSDDFQQAVMKFIQIKSKL</sequence>
<organism evidence="4 5">
    <name type="scientific">Hypothenemus hampei</name>
    <name type="common">Coffee berry borer</name>
    <dbReference type="NCBI Taxonomy" id="57062"/>
    <lineage>
        <taxon>Eukaryota</taxon>
        <taxon>Metazoa</taxon>
        <taxon>Ecdysozoa</taxon>
        <taxon>Arthropoda</taxon>
        <taxon>Hexapoda</taxon>
        <taxon>Insecta</taxon>
        <taxon>Pterygota</taxon>
        <taxon>Neoptera</taxon>
        <taxon>Endopterygota</taxon>
        <taxon>Coleoptera</taxon>
        <taxon>Polyphaga</taxon>
        <taxon>Cucujiformia</taxon>
        <taxon>Curculionidae</taxon>
        <taxon>Scolytinae</taxon>
        <taxon>Hypothenemus</taxon>
    </lineage>
</organism>
<evidence type="ECO:0000256" key="3">
    <source>
        <dbReference type="ARBA" id="ARBA00023235"/>
    </source>
</evidence>
<dbReference type="Pfam" id="PF00378">
    <property type="entry name" value="ECH_1"/>
    <property type="match status" value="1"/>
</dbReference>
<dbReference type="PANTHER" id="PTHR43684:SF1">
    <property type="entry name" value="ENOYL-COA DELTA ISOMERASE 2"/>
    <property type="match status" value="1"/>
</dbReference>
<dbReference type="SUPFAM" id="SSF52096">
    <property type="entry name" value="ClpP/crotonase"/>
    <property type="match status" value="1"/>
</dbReference>
<keyword evidence="5" id="KW-1185">Reference proteome</keyword>
<reference evidence="4 5" key="1">
    <citation type="submission" date="2024-05" db="EMBL/GenBank/DDBJ databases">
        <title>Genetic variation in Jamaican populations of the coffee berry borer (Hypothenemus hampei).</title>
        <authorList>
            <person name="Errbii M."/>
            <person name="Myrie A."/>
        </authorList>
    </citation>
    <scope>NUCLEOTIDE SEQUENCE [LARGE SCALE GENOMIC DNA]</scope>
    <source>
        <strain evidence="4">JA-Hopewell-2020-01-JO</strain>
        <tissue evidence="4">Whole body</tissue>
    </source>
</reference>
<gene>
    <name evidence="4" type="ORF">ABEB36_001127</name>
</gene>
<dbReference type="EMBL" id="JBDJPC010000001">
    <property type="protein sequence ID" value="KAL1517356.1"/>
    <property type="molecule type" value="Genomic_DNA"/>
</dbReference>
<evidence type="ECO:0000313" key="4">
    <source>
        <dbReference type="EMBL" id="KAL1517356.1"/>
    </source>
</evidence>
<keyword evidence="2" id="KW-0576">Peroxisome</keyword>
<accession>A0ABD1FDJ9</accession>
<dbReference type="InterPro" id="IPR001753">
    <property type="entry name" value="Enoyl-CoA_hydra/iso"/>
</dbReference>